<dbReference type="PIRSF" id="PIRSF036389">
    <property type="entry name" value="IOR_B"/>
    <property type="match status" value="1"/>
</dbReference>
<comment type="caution">
    <text evidence="2">The sequence shown here is derived from an EMBL/GenBank/DDBJ whole genome shotgun (WGS) entry which is preliminary data.</text>
</comment>
<name>A0A7X3G2U2_9BURK</name>
<dbReference type="InterPro" id="IPR012368">
    <property type="entry name" value="OxRdtase_Mopterin-bd_su_IorB"/>
</dbReference>
<dbReference type="SUPFAM" id="SSF56003">
    <property type="entry name" value="Molybdenum cofactor-binding domain"/>
    <property type="match status" value="2"/>
</dbReference>
<dbReference type="RefSeq" id="WP_056131182.1">
    <property type="nucleotide sequence ID" value="NZ_WSES01000006.1"/>
</dbReference>
<dbReference type="SMART" id="SM01008">
    <property type="entry name" value="Ald_Xan_dh_C"/>
    <property type="match status" value="1"/>
</dbReference>
<evidence type="ECO:0000259" key="1">
    <source>
        <dbReference type="SMART" id="SM01008"/>
    </source>
</evidence>
<gene>
    <name evidence="2" type="ORF">GPY61_20985</name>
</gene>
<dbReference type="InterPro" id="IPR037165">
    <property type="entry name" value="AldOxase/xan_DH_Mopterin-bd_sf"/>
</dbReference>
<dbReference type="PANTHER" id="PTHR47495:SF1">
    <property type="entry name" value="BLL3820 PROTEIN"/>
    <property type="match status" value="1"/>
</dbReference>
<dbReference type="Pfam" id="PF20256">
    <property type="entry name" value="MoCoBD_2"/>
    <property type="match status" value="2"/>
</dbReference>
<feature type="domain" description="Aldehyde oxidase/xanthine dehydrogenase a/b hammerhead" evidence="1">
    <location>
        <begin position="216"/>
        <end position="299"/>
    </location>
</feature>
<reference evidence="2 3" key="1">
    <citation type="submission" date="2019-12" db="EMBL/GenBank/DDBJ databases">
        <authorList>
            <person name="Li C."/>
            <person name="Zhao J."/>
        </authorList>
    </citation>
    <scope>NUCLEOTIDE SEQUENCE [LARGE SCALE GENOMIC DNA]</scope>
    <source>
        <strain evidence="2 3">NEAU-DD11</strain>
    </source>
</reference>
<keyword evidence="3" id="KW-1185">Reference proteome</keyword>
<dbReference type="EMBL" id="WSES01000006">
    <property type="protein sequence ID" value="MVW62410.1"/>
    <property type="molecule type" value="Genomic_DNA"/>
</dbReference>
<dbReference type="GO" id="GO:0016491">
    <property type="term" value="F:oxidoreductase activity"/>
    <property type="evidence" value="ECO:0007669"/>
    <property type="project" value="InterPro"/>
</dbReference>
<organism evidence="2 3">
    <name type="scientific">Massilia cellulosiltytica</name>
    <dbReference type="NCBI Taxonomy" id="2683234"/>
    <lineage>
        <taxon>Bacteria</taxon>
        <taxon>Pseudomonadati</taxon>
        <taxon>Pseudomonadota</taxon>
        <taxon>Betaproteobacteria</taxon>
        <taxon>Burkholderiales</taxon>
        <taxon>Oxalobacteraceae</taxon>
        <taxon>Telluria group</taxon>
        <taxon>Massilia</taxon>
    </lineage>
</organism>
<dbReference type="Proteomes" id="UP000443353">
    <property type="component" value="Unassembled WGS sequence"/>
</dbReference>
<dbReference type="InterPro" id="IPR006311">
    <property type="entry name" value="TAT_signal"/>
</dbReference>
<protein>
    <submittedName>
        <fullName evidence="2">Molybdopterin-dependent oxidoreductase</fullName>
    </submittedName>
</protein>
<dbReference type="InterPro" id="IPR046867">
    <property type="entry name" value="AldOxase/xan_DH_MoCoBD2"/>
</dbReference>
<dbReference type="Gene3D" id="3.30.365.10">
    <property type="entry name" value="Aldehyde oxidase/xanthine dehydrogenase, molybdopterin binding domain"/>
    <property type="match status" value="4"/>
</dbReference>
<dbReference type="InterPro" id="IPR000674">
    <property type="entry name" value="Ald_Oxase/Xan_DH_a/b"/>
</dbReference>
<dbReference type="PANTHER" id="PTHR47495">
    <property type="entry name" value="ALDEHYDE DEHYDROGENASE"/>
    <property type="match status" value="1"/>
</dbReference>
<dbReference type="Pfam" id="PF02738">
    <property type="entry name" value="MoCoBD_1"/>
    <property type="match status" value="1"/>
</dbReference>
<accession>A0A7X3G2U2</accession>
<dbReference type="Gene3D" id="3.90.1170.50">
    <property type="entry name" value="Aldehyde oxidase/xanthine dehydrogenase, a/b hammerhead"/>
    <property type="match status" value="1"/>
</dbReference>
<dbReference type="AlphaFoldDB" id="A0A7X3G2U2"/>
<dbReference type="PROSITE" id="PS51318">
    <property type="entry name" value="TAT"/>
    <property type="match status" value="1"/>
</dbReference>
<dbReference type="InterPro" id="IPR008274">
    <property type="entry name" value="AldOxase/xan_DH_MoCoBD1"/>
</dbReference>
<dbReference type="InterPro" id="IPR052516">
    <property type="entry name" value="N-heterocyclic_Hydroxylase"/>
</dbReference>
<evidence type="ECO:0000313" key="3">
    <source>
        <dbReference type="Proteomes" id="UP000443353"/>
    </source>
</evidence>
<proteinExistence type="predicted"/>
<evidence type="ECO:0000313" key="2">
    <source>
        <dbReference type="EMBL" id="MVW62410.1"/>
    </source>
</evidence>
<sequence>MNEVNQGRRAFLEGGALVLAFALLPRAARAEFNGMGVPPVANAKLAGSLQRTPFLDAWIRVAPDGKVTVFSGKVELGTGVRTALAQVALEQLELQPGDIEFVQGDTARTPNEGFTAGSHTMADSGSALLHASSQVAALLRQGAAAQWRVGPETVFLRAGRAVGPDGRSMHYGEALRGLDAAGLHRAASETSPLRPPARYRLIGKPLARFDIPAKVTGGVAYVQDMRLPGMLHARVVRPPRPGAKLVRADLDGVRRLPGVRHVVRDGDYLAVLADGEWRAVQAMNALAANAQWQGGAPLPQADAIHATLQGLPAQSITILDRGKVNSPAAGPGVSARYTKQYVMHGSIGPSCAVARLDGDMLTVWTHTQGVYPLRAALAELTGMPLDKVRCIHTEGSGCYGQNGADDVAADAALLARAVPGAPVRVQLMRDQENLWEPYAPAMVTTVRAALDGQGRISHWDYALWSGSHNERPGNAGKLVPAWLLAQPIAPSPSQPMPMPEGGGDRNALPLYAIPNARVVNHFLPVTPLRSSAMRSLGAHINITAIEGTMDQLAQLAGVDPVRLRLDHLGSEPRARAVIEKAAARFGWGKSKPAPGHGYGFGFGQYKNIMAYVAIALELAVDKDKNTVRIVRVACAADCGQVVNPDGARNQLEGGIIQSASWTLHEQLRYGPDGIASMDWSTYPILRFSGVPERIDVDLLDQPGLPFLGVAEAAQGPMAAALANGLANATGARRHDLPLLGRPFPA</sequence>